<evidence type="ECO:0008006" key="6">
    <source>
        <dbReference type="Google" id="ProtNLM"/>
    </source>
</evidence>
<keyword evidence="2" id="KW-0560">Oxidoreductase</keyword>
<comment type="caution">
    <text evidence="4">The sequence shown here is derived from an EMBL/GenBank/DDBJ whole genome shotgun (WGS) entry which is preliminary data.</text>
</comment>
<accession>A0ABQ9JW42</accession>
<comment type="similarity">
    <text evidence="1 3">Belongs to the short-chain dehydrogenases/reductases (SDR) family.</text>
</comment>
<sequence length="261" mass="28668">MVFDFTDKVALVTGGASGIGLRYAKELLRNGVKAVTLADIDPQFGQKALKDIEEEFGPKKAIFVKTDVTDIRQFEDAFKKTVETFKNVDILFNNAGVLNDAIWEKEIAINVNGTINGVLLGLENYLKQYRQGSEGVIVNISSIAGISPFAFIPIYCATKAAVIGLTTSWGTPEHYQRTKVRVFAICPGVTTTPLISDMSGRNLGPEYETIMIRNVDTMPLQPPEHVAKEVVSLIKTADNGTIWVVEGGKPGYQFVIPERRL</sequence>
<dbReference type="PRINTS" id="PR00080">
    <property type="entry name" value="SDRFAMILY"/>
</dbReference>
<organism evidence="4 5">
    <name type="scientific">Molorchus minor</name>
    <dbReference type="NCBI Taxonomy" id="1323400"/>
    <lineage>
        <taxon>Eukaryota</taxon>
        <taxon>Metazoa</taxon>
        <taxon>Ecdysozoa</taxon>
        <taxon>Arthropoda</taxon>
        <taxon>Hexapoda</taxon>
        <taxon>Insecta</taxon>
        <taxon>Pterygota</taxon>
        <taxon>Neoptera</taxon>
        <taxon>Endopterygota</taxon>
        <taxon>Coleoptera</taxon>
        <taxon>Polyphaga</taxon>
        <taxon>Cucujiformia</taxon>
        <taxon>Chrysomeloidea</taxon>
        <taxon>Cerambycidae</taxon>
        <taxon>Lamiinae</taxon>
        <taxon>Monochamini</taxon>
        <taxon>Molorchus</taxon>
    </lineage>
</organism>
<dbReference type="Gene3D" id="3.40.50.720">
    <property type="entry name" value="NAD(P)-binding Rossmann-like Domain"/>
    <property type="match status" value="1"/>
</dbReference>
<dbReference type="InterPro" id="IPR036291">
    <property type="entry name" value="NAD(P)-bd_dom_sf"/>
</dbReference>
<protein>
    <recommendedName>
        <fullName evidence="6">Alcohol dehydrogenase</fullName>
    </recommendedName>
</protein>
<dbReference type="PANTHER" id="PTHR44229:SF8">
    <property type="entry name" value="ALCOHOL DEHYDROGENASE-RELATED"/>
    <property type="match status" value="1"/>
</dbReference>
<dbReference type="EMBL" id="JAPWTJ010000118">
    <property type="protein sequence ID" value="KAJ8982548.1"/>
    <property type="molecule type" value="Genomic_DNA"/>
</dbReference>
<gene>
    <name evidence="4" type="ORF">NQ317_005550</name>
</gene>
<dbReference type="PRINTS" id="PR00081">
    <property type="entry name" value="GDHRDH"/>
</dbReference>
<name>A0ABQ9JW42_9CUCU</name>
<evidence type="ECO:0000313" key="4">
    <source>
        <dbReference type="EMBL" id="KAJ8982548.1"/>
    </source>
</evidence>
<evidence type="ECO:0000256" key="2">
    <source>
        <dbReference type="ARBA" id="ARBA00023002"/>
    </source>
</evidence>
<proteinExistence type="inferred from homology"/>
<dbReference type="PROSITE" id="PS00061">
    <property type="entry name" value="ADH_SHORT"/>
    <property type="match status" value="1"/>
</dbReference>
<dbReference type="SUPFAM" id="SSF51735">
    <property type="entry name" value="NAD(P)-binding Rossmann-fold domains"/>
    <property type="match status" value="1"/>
</dbReference>
<reference evidence="4" key="1">
    <citation type="journal article" date="2023" name="Insect Mol. Biol.">
        <title>Genome sequencing provides insights into the evolution of gene families encoding plant cell wall-degrading enzymes in longhorned beetles.</title>
        <authorList>
            <person name="Shin N.R."/>
            <person name="Okamura Y."/>
            <person name="Kirsch R."/>
            <person name="Pauchet Y."/>
        </authorList>
    </citation>
    <scope>NUCLEOTIDE SEQUENCE</scope>
    <source>
        <strain evidence="4">MMC_N1</strain>
    </source>
</reference>
<evidence type="ECO:0000313" key="5">
    <source>
        <dbReference type="Proteomes" id="UP001162164"/>
    </source>
</evidence>
<dbReference type="InterPro" id="IPR002347">
    <property type="entry name" value="SDR_fam"/>
</dbReference>
<evidence type="ECO:0000256" key="3">
    <source>
        <dbReference type="RuleBase" id="RU000363"/>
    </source>
</evidence>
<dbReference type="InterPro" id="IPR020904">
    <property type="entry name" value="Sc_DH/Rdtase_CS"/>
</dbReference>
<dbReference type="Pfam" id="PF00106">
    <property type="entry name" value="adh_short"/>
    <property type="match status" value="1"/>
</dbReference>
<keyword evidence="5" id="KW-1185">Reference proteome</keyword>
<evidence type="ECO:0000256" key="1">
    <source>
        <dbReference type="ARBA" id="ARBA00006484"/>
    </source>
</evidence>
<dbReference type="PANTHER" id="PTHR44229">
    <property type="entry name" value="15-HYDROXYPROSTAGLANDIN DEHYDROGENASE [NAD(+)]"/>
    <property type="match status" value="1"/>
</dbReference>
<dbReference type="Proteomes" id="UP001162164">
    <property type="component" value="Unassembled WGS sequence"/>
</dbReference>